<accession>K2AWZ2</accession>
<dbReference type="InterPro" id="IPR001296">
    <property type="entry name" value="Glyco_trans_1"/>
</dbReference>
<dbReference type="AlphaFoldDB" id="K2AWZ2"/>
<name>K2AWZ2_9BACT</name>
<protein>
    <submittedName>
        <fullName evidence="2">Glycosyl transferase, group 1</fullName>
    </submittedName>
</protein>
<dbReference type="EMBL" id="AMFJ01021637">
    <property type="protein sequence ID" value="EKD66307.1"/>
    <property type="molecule type" value="Genomic_DNA"/>
</dbReference>
<dbReference type="GO" id="GO:0016757">
    <property type="term" value="F:glycosyltransferase activity"/>
    <property type="evidence" value="ECO:0007669"/>
    <property type="project" value="InterPro"/>
</dbReference>
<feature type="domain" description="Glycosyl transferase family 1" evidence="1">
    <location>
        <begin position="203"/>
        <end position="338"/>
    </location>
</feature>
<dbReference type="SUPFAM" id="SSF53756">
    <property type="entry name" value="UDP-Glycosyltransferase/glycogen phosphorylase"/>
    <property type="match status" value="1"/>
</dbReference>
<dbReference type="PANTHER" id="PTHR45947:SF3">
    <property type="entry name" value="SULFOQUINOVOSYL TRANSFERASE SQD2"/>
    <property type="match status" value="1"/>
</dbReference>
<proteinExistence type="predicted"/>
<dbReference type="Pfam" id="PF00534">
    <property type="entry name" value="Glycos_transf_1"/>
    <property type="match status" value="1"/>
</dbReference>
<dbReference type="Gene3D" id="3.40.50.2000">
    <property type="entry name" value="Glycogen Phosphorylase B"/>
    <property type="match status" value="1"/>
</dbReference>
<evidence type="ECO:0000313" key="2">
    <source>
        <dbReference type="EMBL" id="EKD66307.1"/>
    </source>
</evidence>
<dbReference type="InterPro" id="IPR050194">
    <property type="entry name" value="Glycosyltransferase_grp1"/>
</dbReference>
<reference evidence="2" key="1">
    <citation type="journal article" date="2012" name="Science">
        <title>Fermentation, hydrogen, and sulfur metabolism in multiple uncultivated bacterial phyla.</title>
        <authorList>
            <person name="Wrighton K.C."/>
            <person name="Thomas B.C."/>
            <person name="Sharon I."/>
            <person name="Miller C.S."/>
            <person name="Castelle C.J."/>
            <person name="VerBerkmoes N.C."/>
            <person name="Wilkins M.J."/>
            <person name="Hettich R.L."/>
            <person name="Lipton M.S."/>
            <person name="Williams K.H."/>
            <person name="Long P.E."/>
            <person name="Banfield J.F."/>
        </authorList>
    </citation>
    <scope>NUCLEOTIDE SEQUENCE [LARGE SCALE GENOMIC DNA]</scope>
</reference>
<sequence length="375" mass="45061">MKVAVIHEMLIKLGWAENVVDDILSLYPEADLFTLIYNEDKVKKLFPASRIKKVPSLTQFIYKLTKNQRFCLPFMARAIESLDLSQYDLVISSSSGFAHGAITKPETLFVVYYHSPARYLWDWTFEGRKDMNYSTFFKKIILVFLGYIFHNLRIWDYMASQRHDTAIAASKQIQLRISKYYKRPSEVIYPSVYTDEFEIWEKLLKDRHYYVITSALTEFKRVDILVNAFNVLGYRLIIIWNWAQETYLKSIAKENIEFVWYRHTFEINEYYKNARWFILPGREDFWIAPIEAMASGIPVFWLDEGWLTETSIAWLSWEFFHDREWLDFIEKFEQFHSNIESGKYDRIKIRNHALKFNKDRFLQEFQDLVDKKLRG</sequence>
<dbReference type="PANTHER" id="PTHR45947">
    <property type="entry name" value="SULFOQUINOVOSYL TRANSFERASE SQD2"/>
    <property type="match status" value="1"/>
</dbReference>
<gene>
    <name evidence="2" type="ORF">ACD_49C00051G0006</name>
</gene>
<organism evidence="2">
    <name type="scientific">uncultured bacterium</name>
    <name type="common">gcode 4</name>
    <dbReference type="NCBI Taxonomy" id="1234023"/>
    <lineage>
        <taxon>Bacteria</taxon>
        <taxon>environmental samples</taxon>
    </lineage>
</organism>
<keyword evidence="2" id="KW-0808">Transferase</keyword>
<evidence type="ECO:0000259" key="1">
    <source>
        <dbReference type="Pfam" id="PF00534"/>
    </source>
</evidence>
<comment type="caution">
    <text evidence="2">The sequence shown here is derived from an EMBL/GenBank/DDBJ whole genome shotgun (WGS) entry which is preliminary data.</text>
</comment>